<keyword evidence="6" id="KW-0805">Transcription regulation</keyword>
<dbReference type="PRINTS" id="PR00386">
    <property type="entry name" value="P53SUPPRESSR"/>
</dbReference>
<dbReference type="GO" id="GO:0005634">
    <property type="term" value="C:nucleus"/>
    <property type="evidence" value="ECO:0007669"/>
    <property type="project" value="UniProtKB-SubCell"/>
</dbReference>
<dbReference type="STRING" id="7159.Q171M5"/>
<sequence length="459" mass="51641">MVDSQDLKIESYNEEAEVASDEEMFPLTGNSVSGSAFPMGIDFVTSNGTFVIQQQQLQQQPSNYELKDWDSQTMELFNSQTFADDASKVLRCGDFATGSQDYELPISLKSLENLAPGESINVEVFNGQVDDTQPTTTTNLDHLRQFPSVDPMIVPWINFQVSLPSETSDKTSWMFSRKLQKLFVKMGNTCTFNVSQLPSPDRDTTVRAMVVCSTPEDRHLPVSRCDNHRCSDNQDIPDSIKTHIVRCKNEQVTYTGTKDGKTFEERLAVLVPMGHSAKTGITLEFVCQNSCRNINRRATALVFTLEDQAGRILGRQVFQIKICTNIKRDMVNEEKAVMEESSRKRKAAAQSWEHKRGKKIVRYHSGLPLSHSQTSAGIQIKEESGNRRCNIDPVTFTVTMPNRRMARRMLDIGIGQISTAVVNTSNDAERNELMQFVHDIRRIKSSFALPNSQSSVDSD</sequence>
<keyword evidence="9" id="KW-0804">Transcription</keyword>
<evidence type="ECO:0000256" key="2">
    <source>
        <dbReference type="ARBA" id="ARBA00006167"/>
    </source>
</evidence>
<dbReference type="GO" id="GO:0046872">
    <property type="term" value="F:metal ion binding"/>
    <property type="evidence" value="ECO:0007669"/>
    <property type="project" value="UniProtKB-KW"/>
</dbReference>
<comment type="cofactor">
    <cofactor evidence="11">
        <name>Zn(2+)</name>
        <dbReference type="ChEBI" id="CHEBI:29105"/>
    </cofactor>
    <text evidence="11">Binds 1 zinc ion per subunit.</text>
</comment>
<keyword evidence="3" id="KW-0053">Apoptosis</keyword>
<dbReference type="PhylomeDB" id="Q171M5"/>
<dbReference type="EMBL" id="CH477450">
    <property type="protein sequence ID" value="EAT40696.1"/>
    <property type="molecule type" value="Genomic_DNA"/>
</dbReference>
<dbReference type="Pfam" id="PF00870">
    <property type="entry name" value="P53"/>
    <property type="match status" value="1"/>
</dbReference>
<comment type="subcellular location">
    <subcellularLocation>
        <location evidence="1">Nucleus</location>
    </subcellularLocation>
</comment>
<evidence type="ECO:0000256" key="6">
    <source>
        <dbReference type="ARBA" id="ARBA00023015"/>
    </source>
</evidence>
<comment type="similarity">
    <text evidence="2">Belongs to the p53 family.</text>
</comment>
<reference evidence="13" key="3">
    <citation type="submission" date="2012-09" db="EMBL/GenBank/DDBJ databases">
        <authorList>
            <consortium name="VectorBase"/>
        </authorList>
    </citation>
    <scope>NUCLEOTIDE SEQUENCE</scope>
    <source>
        <strain evidence="13">Liverpool</strain>
    </source>
</reference>
<dbReference type="OMA" id="RCKNEQH"/>
<dbReference type="PANTHER" id="PTHR11447">
    <property type="entry name" value="CELLULAR TUMOR ANTIGEN P53"/>
    <property type="match status" value="1"/>
</dbReference>
<evidence type="ECO:0000256" key="11">
    <source>
        <dbReference type="PIRSR" id="PIRSR602117-1"/>
    </source>
</evidence>
<reference evidence="13" key="1">
    <citation type="submission" date="2005-10" db="EMBL/GenBank/DDBJ databases">
        <authorList>
            <person name="Loftus B.J."/>
            <person name="Nene V.M."/>
            <person name="Hannick L.I."/>
            <person name="Bidwell S."/>
            <person name="Haas B."/>
            <person name="Amedeo P."/>
            <person name="Orvis J."/>
            <person name="Wortman J.R."/>
            <person name="White O.R."/>
            <person name="Salzberg S."/>
            <person name="Shumway M."/>
            <person name="Koo H."/>
            <person name="Zhao Y."/>
            <person name="Holmes M."/>
            <person name="Miller J."/>
            <person name="Schatz M."/>
            <person name="Pop M."/>
            <person name="Pai G."/>
            <person name="Utterback T."/>
            <person name="Rogers Y.-H."/>
            <person name="Kravitz S."/>
            <person name="Fraser C.M."/>
        </authorList>
    </citation>
    <scope>NUCLEOTIDE SEQUENCE</scope>
    <source>
        <strain evidence="13">Liverpool</strain>
    </source>
</reference>
<accession>Q171M5</accession>
<dbReference type="GO" id="GO:0000981">
    <property type="term" value="F:DNA-binding transcription factor activity, RNA polymerase II-specific"/>
    <property type="evidence" value="ECO:0007669"/>
    <property type="project" value="TreeGrafter"/>
</dbReference>
<feature type="binding site" evidence="11">
    <location>
        <position position="228"/>
    </location>
    <ligand>
        <name>Zn(2+)</name>
        <dbReference type="ChEBI" id="CHEBI:29105"/>
    </ligand>
</feature>
<evidence type="ECO:0000256" key="4">
    <source>
        <dbReference type="ARBA" id="ARBA00022723"/>
    </source>
</evidence>
<evidence type="ECO:0000256" key="3">
    <source>
        <dbReference type="ARBA" id="ARBA00022703"/>
    </source>
</evidence>
<dbReference type="InterPro" id="IPR008967">
    <property type="entry name" value="p53-like_TF_DNA-bd_sf"/>
</dbReference>
<evidence type="ECO:0000256" key="5">
    <source>
        <dbReference type="ARBA" id="ARBA00022833"/>
    </source>
</evidence>
<keyword evidence="8" id="KW-0010">Activator</keyword>
<dbReference type="AlphaFoldDB" id="Q171M5"/>
<feature type="domain" description="p53 DNA-binding" evidence="12">
    <location>
        <begin position="155"/>
        <end position="336"/>
    </location>
</feature>
<gene>
    <name evidence="13" type="ORF">AaeL_AAEL007595</name>
</gene>
<protein>
    <submittedName>
        <fullName evidence="13">AAEL007595-PA</fullName>
    </submittedName>
</protein>
<keyword evidence="10" id="KW-0539">Nucleus</keyword>
<evidence type="ECO:0000256" key="9">
    <source>
        <dbReference type="ARBA" id="ARBA00023163"/>
    </source>
</evidence>
<dbReference type="InterPro" id="IPR011615">
    <property type="entry name" value="p53_DNA-bd"/>
</dbReference>
<dbReference type="InterPro" id="IPR012346">
    <property type="entry name" value="p53/RUNT-type_TF_DNA-bd_sf"/>
</dbReference>
<reference evidence="13" key="2">
    <citation type="journal article" date="2007" name="Science">
        <title>Genome sequence of Aedes aegypti, a major arbovirus vector.</title>
        <authorList>
            <person name="Nene V."/>
            <person name="Wortman J.R."/>
            <person name="Lawson D."/>
            <person name="Haas B."/>
            <person name="Kodira C."/>
            <person name="Tu Z.J."/>
            <person name="Loftus B."/>
            <person name="Xi Z."/>
            <person name="Megy K."/>
            <person name="Grabherr M."/>
            <person name="Ren Q."/>
            <person name="Zdobnov E.M."/>
            <person name="Lobo N.F."/>
            <person name="Campbell K.S."/>
            <person name="Brown S.E."/>
            <person name="Bonaldo M.F."/>
            <person name="Zhu J."/>
            <person name="Sinkins S.P."/>
            <person name="Hogenkamp D.G."/>
            <person name="Amedeo P."/>
            <person name="Arensburger P."/>
            <person name="Atkinson P.W."/>
            <person name="Bidwell S."/>
            <person name="Biedler J."/>
            <person name="Birney E."/>
            <person name="Bruggner R.V."/>
            <person name="Costas J."/>
            <person name="Coy M.R."/>
            <person name="Crabtree J."/>
            <person name="Crawford M."/>
            <person name="Debruyn B."/>
            <person name="Decaprio D."/>
            <person name="Eiglmeier K."/>
            <person name="Eisenstadt E."/>
            <person name="El-Dorry H."/>
            <person name="Gelbart W.M."/>
            <person name="Gomes S.L."/>
            <person name="Hammond M."/>
            <person name="Hannick L.I."/>
            <person name="Hogan J.R."/>
            <person name="Holmes M.H."/>
            <person name="Jaffe D."/>
            <person name="Johnston J.S."/>
            <person name="Kennedy R.C."/>
            <person name="Koo H."/>
            <person name="Kravitz S."/>
            <person name="Kriventseva E.V."/>
            <person name="Kulp D."/>
            <person name="Labutti K."/>
            <person name="Lee E."/>
            <person name="Li S."/>
            <person name="Lovin D.D."/>
            <person name="Mao C."/>
            <person name="Mauceli E."/>
            <person name="Menck C.F."/>
            <person name="Miller J.R."/>
            <person name="Montgomery P."/>
            <person name="Mori A."/>
            <person name="Nascimento A.L."/>
            <person name="Naveira H.F."/>
            <person name="Nusbaum C."/>
            <person name="O'leary S."/>
            <person name="Orvis J."/>
            <person name="Pertea M."/>
            <person name="Quesneville H."/>
            <person name="Reidenbach K.R."/>
            <person name="Rogers Y.H."/>
            <person name="Roth C.W."/>
            <person name="Schneider J.R."/>
            <person name="Schatz M."/>
            <person name="Shumway M."/>
            <person name="Stanke M."/>
            <person name="Stinson E.O."/>
            <person name="Tubio J.M."/>
            <person name="Vanzee J.P."/>
            <person name="Verjovski-Almeida S."/>
            <person name="Werner D."/>
            <person name="White O."/>
            <person name="Wyder S."/>
            <person name="Zeng Q."/>
            <person name="Zhao Q."/>
            <person name="Zhao Y."/>
            <person name="Hill C.A."/>
            <person name="Raikhel A.S."/>
            <person name="Soares M.B."/>
            <person name="Knudson D.L."/>
            <person name="Lee N.H."/>
            <person name="Galagan J."/>
            <person name="Salzberg S.L."/>
            <person name="Paulsen I.T."/>
            <person name="Dimopoulos G."/>
            <person name="Collins F.H."/>
            <person name="Birren B."/>
            <person name="Fraser-Liggett C.M."/>
            <person name="Severson D.W."/>
        </authorList>
    </citation>
    <scope>NUCLEOTIDE SEQUENCE [LARGE SCALE GENOMIC DNA]</scope>
    <source>
        <strain evidence="13">Liverpool</strain>
    </source>
</reference>
<dbReference type="CDD" id="cd08367">
    <property type="entry name" value="P53"/>
    <property type="match status" value="1"/>
</dbReference>
<evidence type="ECO:0000256" key="7">
    <source>
        <dbReference type="ARBA" id="ARBA00023125"/>
    </source>
</evidence>
<evidence type="ECO:0000313" key="13">
    <source>
        <dbReference type="EMBL" id="EAT40696.1"/>
    </source>
</evidence>
<evidence type="ECO:0000313" key="14">
    <source>
        <dbReference type="Proteomes" id="UP000682892"/>
    </source>
</evidence>
<feature type="binding site" evidence="11">
    <location>
        <position position="225"/>
    </location>
    <ligand>
        <name>Zn(2+)</name>
        <dbReference type="ChEBI" id="CHEBI:29105"/>
    </ligand>
</feature>
<dbReference type="VEuPathDB" id="VectorBase:AAEL007595"/>
<dbReference type="Gene3D" id="2.60.40.720">
    <property type="match status" value="1"/>
</dbReference>
<evidence type="ECO:0000256" key="8">
    <source>
        <dbReference type="ARBA" id="ARBA00023159"/>
    </source>
</evidence>
<evidence type="ECO:0000256" key="1">
    <source>
        <dbReference type="ARBA" id="ARBA00004123"/>
    </source>
</evidence>
<keyword evidence="5 11" id="KW-0862">Zinc</keyword>
<dbReference type="InterPro" id="IPR002117">
    <property type="entry name" value="p53_tumour_suppressor"/>
</dbReference>
<name>Q171M5_AEDAE</name>
<feature type="binding site" evidence="11">
    <location>
        <position position="291"/>
    </location>
    <ligand>
        <name>Zn(2+)</name>
        <dbReference type="ChEBI" id="CHEBI:29105"/>
    </ligand>
</feature>
<keyword evidence="4 11" id="KW-0479">Metal-binding</keyword>
<keyword evidence="7" id="KW-0238">DNA-binding</keyword>
<feature type="binding site" evidence="11">
    <location>
        <position position="287"/>
    </location>
    <ligand>
        <name>Zn(2+)</name>
        <dbReference type="ChEBI" id="CHEBI:29105"/>
    </ligand>
</feature>
<dbReference type="PaxDb" id="7159-AAEL007595-PA"/>
<dbReference type="SUPFAM" id="SSF49417">
    <property type="entry name" value="p53-like transcription factors"/>
    <property type="match status" value="1"/>
</dbReference>
<dbReference type="Proteomes" id="UP000682892">
    <property type="component" value="Chromosome 1"/>
</dbReference>
<dbReference type="GO" id="GO:0006915">
    <property type="term" value="P:apoptotic process"/>
    <property type="evidence" value="ECO:0007669"/>
    <property type="project" value="UniProtKB-KW"/>
</dbReference>
<dbReference type="eggNOG" id="ENOG502QQ48">
    <property type="taxonomic scope" value="Eukaryota"/>
</dbReference>
<evidence type="ECO:0000259" key="12">
    <source>
        <dbReference type="Pfam" id="PF00870"/>
    </source>
</evidence>
<dbReference type="HOGENOM" id="CLU_596141_0_0_1"/>
<organism evidence="13 14">
    <name type="scientific">Aedes aegypti</name>
    <name type="common">Yellowfever mosquito</name>
    <name type="synonym">Culex aegypti</name>
    <dbReference type="NCBI Taxonomy" id="7159"/>
    <lineage>
        <taxon>Eukaryota</taxon>
        <taxon>Metazoa</taxon>
        <taxon>Ecdysozoa</taxon>
        <taxon>Arthropoda</taxon>
        <taxon>Hexapoda</taxon>
        <taxon>Insecta</taxon>
        <taxon>Pterygota</taxon>
        <taxon>Neoptera</taxon>
        <taxon>Endopterygota</taxon>
        <taxon>Diptera</taxon>
        <taxon>Nematocera</taxon>
        <taxon>Culicoidea</taxon>
        <taxon>Culicidae</taxon>
        <taxon>Culicinae</taxon>
        <taxon>Aedini</taxon>
        <taxon>Aedes</taxon>
        <taxon>Stegomyia</taxon>
    </lineage>
</organism>
<proteinExistence type="inferred from homology"/>
<dbReference type="GO" id="GO:0000978">
    <property type="term" value="F:RNA polymerase II cis-regulatory region sequence-specific DNA binding"/>
    <property type="evidence" value="ECO:0007669"/>
    <property type="project" value="TreeGrafter"/>
</dbReference>
<dbReference type="PANTHER" id="PTHR11447:SF16">
    <property type="entry name" value="P53 PROTEIN LONG FORM VARIANT 1"/>
    <property type="match status" value="1"/>
</dbReference>
<evidence type="ECO:0000256" key="10">
    <source>
        <dbReference type="ARBA" id="ARBA00023242"/>
    </source>
</evidence>